<dbReference type="InParanoid" id="A0A3Q7GSG3"/>
<dbReference type="PANTHER" id="PTHR11439">
    <property type="entry name" value="GAG-POL-RELATED RETROTRANSPOSON"/>
    <property type="match status" value="1"/>
</dbReference>
<evidence type="ECO:0000313" key="1">
    <source>
        <dbReference type="EnsemblPlants" id="Solyc06g048875.1.1"/>
    </source>
</evidence>
<dbReference type="Gramene" id="Solyc06g048875.1.1">
    <property type="protein sequence ID" value="Solyc06g048875.1.1"/>
    <property type="gene ID" value="Solyc06g048875.1"/>
</dbReference>
<reference evidence="1" key="1">
    <citation type="journal article" date="2012" name="Nature">
        <title>The tomato genome sequence provides insights into fleshy fruit evolution.</title>
        <authorList>
            <consortium name="Tomato Genome Consortium"/>
        </authorList>
    </citation>
    <scope>NUCLEOTIDE SEQUENCE [LARGE SCALE GENOMIC DNA]</scope>
    <source>
        <strain evidence="1">cv. Heinz 1706</strain>
    </source>
</reference>
<dbReference type="PANTHER" id="PTHR11439:SF484">
    <property type="entry name" value="REVERSE TRANSCRIPTASE TY1_COPIA-TYPE DOMAIN-CONTAINING PROTEIN"/>
    <property type="match status" value="1"/>
</dbReference>
<name>A0A3Q7GSG3_SOLLC</name>
<dbReference type="Proteomes" id="UP000004994">
    <property type="component" value="Chromosome 6"/>
</dbReference>
<reference evidence="1" key="2">
    <citation type="submission" date="2019-01" db="UniProtKB">
        <authorList>
            <consortium name="EnsemblPlants"/>
        </authorList>
    </citation>
    <scope>IDENTIFICATION</scope>
    <source>
        <strain evidence="1">cv. Heinz 1706</strain>
    </source>
</reference>
<dbReference type="EnsemblPlants" id="Solyc06g048875.1.1">
    <property type="protein sequence ID" value="Solyc06g048875.1.1"/>
    <property type="gene ID" value="Solyc06g048875.1"/>
</dbReference>
<sequence length="95" mass="10686">MVEKLNYLIVTRTNISFPMSFANHQLLIKVYPSRIKTMSISLDIQTPFDRRSTSEYCVLVGGNLVSIKSKKQSVAALSGTEVEYRAILVETCELV</sequence>
<organism evidence="1">
    <name type="scientific">Solanum lycopersicum</name>
    <name type="common">Tomato</name>
    <name type="synonym">Lycopersicon esculentum</name>
    <dbReference type="NCBI Taxonomy" id="4081"/>
    <lineage>
        <taxon>Eukaryota</taxon>
        <taxon>Viridiplantae</taxon>
        <taxon>Streptophyta</taxon>
        <taxon>Embryophyta</taxon>
        <taxon>Tracheophyta</taxon>
        <taxon>Spermatophyta</taxon>
        <taxon>Magnoliopsida</taxon>
        <taxon>eudicotyledons</taxon>
        <taxon>Gunneridae</taxon>
        <taxon>Pentapetalae</taxon>
        <taxon>asterids</taxon>
        <taxon>lamiids</taxon>
        <taxon>Solanales</taxon>
        <taxon>Solanaceae</taxon>
        <taxon>Solanoideae</taxon>
        <taxon>Solaneae</taxon>
        <taxon>Solanum</taxon>
        <taxon>Solanum subgen. Lycopersicon</taxon>
    </lineage>
</organism>
<accession>A0A3Q7GSG3</accession>
<keyword evidence="2" id="KW-1185">Reference proteome</keyword>
<proteinExistence type="predicted"/>
<evidence type="ECO:0000313" key="2">
    <source>
        <dbReference type="Proteomes" id="UP000004994"/>
    </source>
</evidence>
<protein>
    <submittedName>
        <fullName evidence="1">Uncharacterized protein</fullName>
    </submittedName>
</protein>
<dbReference type="AlphaFoldDB" id="A0A3Q7GSG3"/>